<reference evidence="9 10" key="1">
    <citation type="submission" date="2022-07" db="EMBL/GenBank/DDBJ databases">
        <title>Genome-wide signatures of adaptation to extreme environments.</title>
        <authorList>
            <person name="Cho C.H."/>
            <person name="Yoon H.S."/>
        </authorList>
    </citation>
    <scope>NUCLEOTIDE SEQUENCE [LARGE SCALE GENOMIC DNA]</scope>
    <source>
        <strain evidence="9 10">DBV 063 E5</strain>
    </source>
</reference>
<feature type="region of interest" description="Disordered" evidence="8">
    <location>
        <begin position="1"/>
        <end position="97"/>
    </location>
</feature>
<feature type="compositionally biased region" description="Basic and acidic residues" evidence="8">
    <location>
        <begin position="299"/>
        <end position="308"/>
    </location>
</feature>
<organism evidence="9 10">
    <name type="scientific">Cyanidium caldarium</name>
    <name type="common">Red alga</name>
    <dbReference type="NCBI Taxonomy" id="2771"/>
    <lineage>
        <taxon>Eukaryota</taxon>
        <taxon>Rhodophyta</taxon>
        <taxon>Bangiophyceae</taxon>
        <taxon>Cyanidiales</taxon>
        <taxon>Cyanidiaceae</taxon>
        <taxon>Cyanidium</taxon>
    </lineage>
</organism>
<dbReference type="InterPro" id="IPR038664">
    <property type="entry name" value="Gar1/Naf1_Cbf5-bd_sf"/>
</dbReference>
<comment type="similarity">
    <text evidence="1">Belongs to the NAF1 family.</text>
</comment>
<dbReference type="GO" id="GO:0006364">
    <property type="term" value="P:rRNA processing"/>
    <property type="evidence" value="ECO:0007669"/>
    <property type="project" value="UniProtKB-KW"/>
</dbReference>
<evidence type="ECO:0000256" key="8">
    <source>
        <dbReference type="SAM" id="MobiDB-lite"/>
    </source>
</evidence>
<evidence type="ECO:0000313" key="10">
    <source>
        <dbReference type="Proteomes" id="UP001301350"/>
    </source>
</evidence>
<comment type="caution">
    <text evidence="9">The sequence shown here is derived from an EMBL/GenBank/DDBJ whole genome shotgun (WGS) entry which is preliminary data.</text>
</comment>
<comment type="subcellular location">
    <subcellularLocation>
        <location evidence="7">Nucleus</location>
        <location evidence="7">Nucleolus</location>
    </subcellularLocation>
</comment>
<dbReference type="EMBL" id="JANCYW010000017">
    <property type="protein sequence ID" value="KAK4538351.1"/>
    <property type="molecule type" value="Genomic_DNA"/>
</dbReference>
<feature type="compositionally biased region" description="Basic residues" evidence="8">
    <location>
        <begin position="250"/>
        <end position="260"/>
    </location>
</feature>
<name>A0AAV9J1R3_CYACA</name>
<dbReference type="Proteomes" id="UP001301350">
    <property type="component" value="Unassembled WGS sequence"/>
</dbReference>
<gene>
    <name evidence="9" type="ORF">CDCA_CDCA17G4376</name>
</gene>
<accession>A0AAV9J1R3</accession>
<keyword evidence="4" id="KW-0597">Phosphoprotein</keyword>
<evidence type="ECO:0000256" key="5">
    <source>
        <dbReference type="ARBA" id="ARBA00022884"/>
    </source>
</evidence>
<dbReference type="Gene3D" id="2.40.10.230">
    <property type="entry name" value="Probable tRNA pseudouridine synthase domain"/>
    <property type="match status" value="1"/>
</dbReference>
<evidence type="ECO:0000256" key="2">
    <source>
        <dbReference type="ARBA" id="ARBA00022517"/>
    </source>
</evidence>
<keyword evidence="10" id="KW-1185">Reference proteome</keyword>
<evidence type="ECO:0000313" key="9">
    <source>
        <dbReference type="EMBL" id="KAK4538351.1"/>
    </source>
</evidence>
<feature type="compositionally biased region" description="Low complexity" evidence="8">
    <location>
        <begin position="35"/>
        <end position="52"/>
    </location>
</feature>
<keyword evidence="6 7" id="KW-0539">Nucleus</keyword>
<dbReference type="InterPro" id="IPR009000">
    <property type="entry name" value="Transl_B-barrel_sf"/>
</dbReference>
<evidence type="ECO:0000256" key="1">
    <source>
        <dbReference type="ARBA" id="ARBA00009801"/>
    </source>
</evidence>
<keyword evidence="3 7" id="KW-0698">rRNA processing</keyword>
<evidence type="ECO:0000256" key="6">
    <source>
        <dbReference type="ARBA" id="ARBA00023242"/>
    </source>
</evidence>
<comment type="function">
    <text evidence="7">Required for ribosome biogenesis. Part of a complex which catalyzes pseudouridylation of rRNA. This involves the isomerization of uridine such that the ribose is subsequently attached to C5, instead of the normal N1. Pseudouridine ("psi") residues may serve to stabilize the conformation of rRNAs.</text>
</comment>
<proteinExistence type="inferred from homology"/>
<feature type="region of interest" description="Disordered" evidence="8">
    <location>
        <begin position="226"/>
        <end position="339"/>
    </location>
</feature>
<keyword evidence="5 7" id="KW-0694">RNA-binding</keyword>
<dbReference type="GO" id="GO:0005730">
    <property type="term" value="C:nucleolus"/>
    <property type="evidence" value="ECO:0007669"/>
    <property type="project" value="UniProtKB-SubCell"/>
</dbReference>
<feature type="compositionally biased region" description="Acidic residues" evidence="8">
    <location>
        <begin position="229"/>
        <end position="238"/>
    </location>
</feature>
<comment type="subunit">
    <text evidence="7">Component of the small nucleolar ribonucleoprotein particles containing H/ACA-type snoRNAs (H/ACA snoRNPs).</text>
</comment>
<dbReference type="PANTHER" id="PTHR31633:SF1">
    <property type="entry name" value="H_ACA RIBONUCLEOPROTEIN COMPLEX NON-CORE SUBUNIT NAF1"/>
    <property type="match status" value="1"/>
</dbReference>
<dbReference type="InterPro" id="IPR040309">
    <property type="entry name" value="Naf1"/>
</dbReference>
<feature type="compositionally biased region" description="Low complexity" evidence="8">
    <location>
        <begin position="61"/>
        <end position="90"/>
    </location>
</feature>
<keyword evidence="7" id="KW-0687">Ribonucleoprotein</keyword>
<dbReference type="Pfam" id="PF04410">
    <property type="entry name" value="Gar1"/>
    <property type="match status" value="1"/>
</dbReference>
<dbReference type="AlphaFoldDB" id="A0AAV9J1R3"/>
<dbReference type="GO" id="GO:0000493">
    <property type="term" value="P:box H/ACA snoRNP assembly"/>
    <property type="evidence" value="ECO:0007669"/>
    <property type="project" value="InterPro"/>
</dbReference>
<dbReference type="SUPFAM" id="SSF50447">
    <property type="entry name" value="Translation proteins"/>
    <property type="match status" value="1"/>
</dbReference>
<evidence type="ECO:0000256" key="4">
    <source>
        <dbReference type="ARBA" id="ARBA00022553"/>
    </source>
</evidence>
<sequence>MQVAETATGADAVSPQTAMDWTPGDDGARGKDDQASCSSTASSTSSSASSDDAVSREDSLTSDAATSASSVTDAPRIDTASSARTTSNATKPQPRTEHEVLPWELAPAQPLPPGLIQPQHQLELCGRITAVVDGLVVIESAPARNTLSPLDEGSVLCFADRYPLGEVFETFGSVHRPHYTLRLPATEGSAVQRVVPGIEVYYVVELSRRVDPDRVRVPGCDASNRFSEEVSEEEMEFSDDAKEAVARRSTGSRRRNRQRQRPLQQPPGAMPPGTSSHPRSGYRRRRGGARATAPVPEPRAPDPRHGRDASGPAPLPPVADAHRAPLHLPQWRMRPPAST</sequence>
<keyword evidence="2 7" id="KW-0690">Ribosome biogenesis</keyword>
<dbReference type="GO" id="GO:0001522">
    <property type="term" value="P:pseudouridine synthesis"/>
    <property type="evidence" value="ECO:0007669"/>
    <property type="project" value="InterPro"/>
</dbReference>
<comment type="similarity">
    <text evidence="7">Belongs to the GAR1 family.</text>
</comment>
<dbReference type="PANTHER" id="PTHR31633">
    <property type="entry name" value="H/ACA RIBONUCLEOPROTEIN COMPLEX NON-CORE SUBUNIT NAF1"/>
    <property type="match status" value="1"/>
</dbReference>
<dbReference type="InterPro" id="IPR007504">
    <property type="entry name" value="H/ACA_rnp_Gar1/Naf1"/>
</dbReference>
<protein>
    <recommendedName>
        <fullName evidence="7">H/ACA ribonucleoprotein complex subunit</fullName>
    </recommendedName>
</protein>
<dbReference type="GO" id="GO:0003723">
    <property type="term" value="F:RNA binding"/>
    <property type="evidence" value="ECO:0007669"/>
    <property type="project" value="UniProtKB-KW"/>
</dbReference>
<evidence type="ECO:0000256" key="7">
    <source>
        <dbReference type="RuleBase" id="RU364004"/>
    </source>
</evidence>
<dbReference type="GO" id="GO:0005732">
    <property type="term" value="C:sno(s)RNA-containing ribonucleoprotein complex"/>
    <property type="evidence" value="ECO:0007669"/>
    <property type="project" value="InterPro"/>
</dbReference>
<evidence type="ECO:0000256" key="3">
    <source>
        <dbReference type="ARBA" id="ARBA00022552"/>
    </source>
</evidence>